<sequence>MTAQTLPVMQPVAQPDLSVQESVMGMLKTMIEHEITNQPRSLQKRIGPSEIGMDCDHCLAARLAGWDKHEPVPAWLPFIGTAVHATLERLFTQANDEIVAKGDKPLCLVEQRVTVGQIGSQTITGSTDLFLPDQLGATSTGMTVDWKIVGNRTLDKVRSAEHPGKQYEVQAHLYARGWENAGYDVSHVAVYFMPRQKPTLNEGYWWIAEYNPDIADKALARANHFQRQIDALATISSDQVGKWISGLDRAAGCYDCAKYPDYHMDANGQTSLGSVLNIK</sequence>
<evidence type="ECO:0000313" key="1">
    <source>
        <dbReference type="EMBL" id="VEI13238.1"/>
    </source>
</evidence>
<accession>A0A3S4V6R3</accession>
<dbReference type="KEGG" id="tbw:NCTC13354_00949"/>
<dbReference type="Proteomes" id="UP000269542">
    <property type="component" value="Chromosome"/>
</dbReference>
<dbReference type="EMBL" id="LR134476">
    <property type="protein sequence ID" value="VEI13238.1"/>
    <property type="molecule type" value="Genomic_DNA"/>
</dbReference>
<proteinExistence type="predicted"/>
<evidence type="ECO:0000313" key="2">
    <source>
        <dbReference type="Proteomes" id="UP000269542"/>
    </source>
</evidence>
<keyword evidence="2" id="KW-1185">Reference proteome</keyword>
<organism evidence="1 2">
    <name type="scientific">Trueperella bialowiezensis</name>
    <dbReference type="NCBI Taxonomy" id="312285"/>
    <lineage>
        <taxon>Bacteria</taxon>
        <taxon>Bacillati</taxon>
        <taxon>Actinomycetota</taxon>
        <taxon>Actinomycetes</taxon>
        <taxon>Actinomycetales</taxon>
        <taxon>Actinomycetaceae</taxon>
        <taxon>Trueperella</taxon>
    </lineage>
</organism>
<dbReference type="AlphaFoldDB" id="A0A3S4V6R3"/>
<name>A0A3S4V6R3_9ACTO</name>
<reference evidence="1 2" key="1">
    <citation type="submission" date="2018-12" db="EMBL/GenBank/DDBJ databases">
        <authorList>
            <consortium name="Pathogen Informatics"/>
        </authorList>
    </citation>
    <scope>NUCLEOTIDE SEQUENCE [LARGE SCALE GENOMIC DNA]</scope>
    <source>
        <strain evidence="1 2">NCTC13354</strain>
    </source>
</reference>
<dbReference type="RefSeq" id="WP_126416377.1">
    <property type="nucleotide sequence ID" value="NZ_LR134476.1"/>
</dbReference>
<protein>
    <submittedName>
        <fullName evidence="1">Uncharacterized protein</fullName>
    </submittedName>
</protein>
<dbReference type="OrthoDB" id="5140755at2"/>
<gene>
    <name evidence="1" type="ORF">NCTC13354_00949</name>
</gene>